<dbReference type="PANTHER" id="PTHR43833:SF9">
    <property type="entry name" value="POTASSIUM CHANNEL PROTEIN YUGO-RELATED"/>
    <property type="match status" value="1"/>
</dbReference>
<dbReference type="PANTHER" id="PTHR43833">
    <property type="entry name" value="POTASSIUM CHANNEL PROTEIN 2-RELATED-RELATED"/>
    <property type="match status" value="1"/>
</dbReference>
<reference evidence="7" key="1">
    <citation type="submission" date="2016-10" db="EMBL/GenBank/DDBJ databases">
        <authorList>
            <person name="Varghese N."/>
        </authorList>
    </citation>
    <scope>NUCLEOTIDE SEQUENCE [LARGE SCALE GENOMIC DNA]</scope>
    <source>
        <strain evidence="7">CGMCC 1.12284</strain>
    </source>
</reference>
<dbReference type="InterPro" id="IPR003148">
    <property type="entry name" value="RCK_N"/>
</dbReference>
<feature type="domain" description="Potassium channel" evidence="5">
    <location>
        <begin position="139"/>
        <end position="211"/>
    </location>
</feature>
<dbReference type="Proteomes" id="UP000183275">
    <property type="component" value="Unassembled WGS sequence"/>
</dbReference>
<dbReference type="GO" id="GO:0006813">
    <property type="term" value="P:potassium ion transport"/>
    <property type="evidence" value="ECO:0007669"/>
    <property type="project" value="InterPro"/>
</dbReference>
<dbReference type="STRING" id="1202768.SAMN05216285_2150"/>
<dbReference type="Pfam" id="PF07885">
    <property type="entry name" value="Ion_trans_2"/>
    <property type="match status" value="1"/>
</dbReference>
<comment type="subcellular location">
    <subcellularLocation>
        <location evidence="1">Cell membrane</location>
        <topology evidence="1">Multi-pass membrane protein</topology>
    </subcellularLocation>
</comment>
<evidence type="ECO:0000256" key="3">
    <source>
        <dbReference type="SAM" id="Phobius"/>
    </source>
</evidence>
<keyword evidence="3" id="KW-1133">Transmembrane helix</keyword>
<evidence type="ECO:0000259" key="4">
    <source>
        <dbReference type="Pfam" id="PF02254"/>
    </source>
</evidence>
<name>A0A1I0P5N9_9EURY</name>
<keyword evidence="3" id="KW-0812">Transmembrane</keyword>
<dbReference type="OrthoDB" id="56871at2157"/>
<proteinExistence type="predicted"/>
<dbReference type="Gene3D" id="3.40.50.720">
    <property type="entry name" value="NAD(P)-binding Rossmann-like Domain"/>
    <property type="match status" value="1"/>
</dbReference>
<keyword evidence="6" id="KW-0407">Ion channel</keyword>
<dbReference type="RefSeq" id="WP_049989558.1">
    <property type="nucleotide sequence ID" value="NZ_FOIS01000003.1"/>
</dbReference>
<dbReference type="AlphaFoldDB" id="A0A1I0P5N9"/>
<dbReference type="SUPFAM" id="SSF81324">
    <property type="entry name" value="Voltage-gated potassium channels"/>
    <property type="match status" value="1"/>
</dbReference>
<accession>A0A1I0P5N9</accession>
<dbReference type="InterPro" id="IPR013099">
    <property type="entry name" value="K_chnl_dom"/>
</dbReference>
<dbReference type="InterPro" id="IPR050721">
    <property type="entry name" value="Trk_Ktr_HKT_K-transport"/>
</dbReference>
<evidence type="ECO:0000313" key="7">
    <source>
        <dbReference type="Proteomes" id="UP000183275"/>
    </source>
</evidence>
<feature type="transmembrane region" description="Helical" evidence="3">
    <location>
        <begin position="14"/>
        <end position="37"/>
    </location>
</feature>
<evidence type="ECO:0000256" key="1">
    <source>
        <dbReference type="ARBA" id="ARBA00004651"/>
    </source>
</evidence>
<evidence type="ECO:0000256" key="2">
    <source>
        <dbReference type="SAM" id="MobiDB-lite"/>
    </source>
</evidence>
<dbReference type="EMBL" id="FOIS01000003">
    <property type="protein sequence ID" value="SEW09372.1"/>
    <property type="molecule type" value="Genomic_DNA"/>
</dbReference>
<protein>
    <submittedName>
        <fullName evidence="6">Voltage-gated potassium channel</fullName>
    </submittedName>
</protein>
<feature type="domain" description="RCK N-terminal" evidence="4">
    <location>
        <begin position="251"/>
        <end position="367"/>
    </location>
</feature>
<feature type="compositionally biased region" description="Acidic residues" evidence="2">
    <location>
        <begin position="352"/>
        <end position="362"/>
    </location>
</feature>
<feature type="transmembrane region" description="Helical" evidence="3">
    <location>
        <begin position="130"/>
        <end position="153"/>
    </location>
</feature>
<feature type="transmembrane region" description="Helical" evidence="3">
    <location>
        <begin position="100"/>
        <end position="118"/>
    </location>
</feature>
<feature type="transmembrane region" description="Helical" evidence="3">
    <location>
        <begin position="49"/>
        <end position="70"/>
    </location>
</feature>
<keyword evidence="3" id="KW-0472">Membrane</keyword>
<dbReference type="Gene3D" id="1.10.287.70">
    <property type="match status" value="1"/>
</dbReference>
<feature type="region of interest" description="Disordered" evidence="2">
    <location>
        <begin position="342"/>
        <end position="362"/>
    </location>
</feature>
<sequence length="401" mass="40674">MLDSLHPRRPGGRVAVWIVAAIALASIATGVGAILTQPVLDPGGLLGDLQAAAEFSGTVVGFALLVTAWGMRRGYRLAYVTAVGLVTLAAAHGIVQFRTLSVPLVVLSLGGLLVLVATSERFTRSSSLDATQIGALLAIVGVFCYGTAGAYALRSGFDGVESVVDAVYFTVVTASTVGYGDVHATTETARLFAVSLVVLGPATIAATLGSLVGPALETHLERTGERTTAHLGRDAEAVESEFERGIRIVALGFDETIAHVVAALSKRASVVVVVMGEDDPVRLPDGVTAVVGEPTAEQTLERAGIETCDAVLVGTEGFDAAAAITAARSLTDARIVTVAGSDSTVAGGGSESESDESLEQEGADVVVVDPEAVLVDATVGALVGDRDPANQSSASAASHSG</sequence>
<evidence type="ECO:0000313" key="6">
    <source>
        <dbReference type="EMBL" id="SEW09372.1"/>
    </source>
</evidence>
<dbReference type="GO" id="GO:0005886">
    <property type="term" value="C:plasma membrane"/>
    <property type="evidence" value="ECO:0007669"/>
    <property type="project" value="UniProtKB-SubCell"/>
</dbReference>
<keyword evidence="6" id="KW-0813">Transport</keyword>
<keyword evidence="7" id="KW-1185">Reference proteome</keyword>
<gene>
    <name evidence="6" type="ORF">SAMN05216285_2150</name>
</gene>
<evidence type="ECO:0000259" key="5">
    <source>
        <dbReference type="Pfam" id="PF07885"/>
    </source>
</evidence>
<dbReference type="InterPro" id="IPR036291">
    <property type="entry name" value="NAD(P)-bd_dom_sf"/>
</dbReference>
<dbReference type="SUPFAM" id="SSF51735">
    <property type="entry name" value="NAD(P)-binding Rossmann-fold domains"/>
    <property type="match status" value="1"/>
</dbReference>
<organism evidence="6 7">
    <name type="scientific">Natrinema salifodinae</name>
    <dbReference type="NCBI Taxonomy" id="1202768"/>
    <lineage>
        <taxon>Archaea</taxon>
        <taxon>Methanobacteriati</taxon>
        <taxon>Methanobacteriota</taxon>
        <taxon>Stenosarchaea group</taxon>
        <taxon>Halobacteria</taxon>
        <taxon>Halobacteriales</taxon>
        <taxon>Natrialbaceae</taxon>
        <taxon>Natrinema</taxon>
    </lineage>
</organism>
<keyword evidence="6" id="KW-0406">Ion transport</keyword>
<dbReference type="GO" id="GO:0034220">
    <property type="term" value="P:monoatomic ion transmembrane transport"/>
    <property type="evidence" value="ECO:0007669"/>
    <property type="project" value="UniProtKB-KW"/>
</dbReference>
<feature type="transmembrane region" description="Helical" evidence="3">
    <location>
        <begin position="77"/>
        <end position="94"/>
    </location>
</feature>
<feature type="transmembrane region" description="Helical" evidence="3">
    <location>
        <begin position="191"/>
        <end position="216"/>
    </location>
</feature>
<dbReference type="Pfam" id="PF02254">
    <property type="entry name" value="TrkA_N"/>
    <property type="match status" value="1"/>
</dbReference>
<dbReference type="eggNOG" id="arCOG01958">
    <property type="taxonomic scope" value="Archaea"/>
</dbReference>